<dbReference type="GO" id="GO:0003676">
    <property type="term" value="F:nucleic acid binding"/>
    <property type="evidence" value="ECO:0007669"/>
    <property type="project" value="InterPro"/>
</dbReference>
<sequence>MIKLYTDAAFKNGKSAAGILIVKNGQQFQQKFALNEKDNHAAEFAAAAKGFEQIKKIAQEDEAIFFYTDSKIVFDSLSKHYSKSYQEQLARLEETIRPFSLMIPNQISDKENRGAHELALQALH</sequence>
<dbReference type="GO" id="GO:0004523">
    <property type="term" value="F:RNA-DNA hybrid ribonuclease activity"/>
    <property type="evidence" value="ECO:0007669"/>
    <property type="project" value="InterPro"/>
</dbReference>
<evidence type="ECO:0000259" key="1">
    <source>
        <dbReference type="PROSITE" id="PS50879"/>
    </source>
</evidence>
<keyword evidence="3" id="KW-0548">Nucleotidyltransferase</keyword>
<dbReference type="AlphaFoldDB" id="A0A0G8GB58"/>
<gene>
    <name evidence="2" type="ORF">DXD09_08980</name>
    <name evidence="3" type="ORF">PSR59_09420</name>
</gene>
<protein>
    <submittedName>
        <fullName evidence="3">Reverse transcriptase-like protein</fullName>
    </submittedName>
    <submittedName>
        <fullName evidence="2">Ribonuclease HI</fullName>
    </submittedName>
</protein>
<dbReference type="Gene3D" id="3.30.420.10">
    <property type="entry name" value="Ribonuclease H-like superfamily/Ribonuclease H"/>
    <property type="match status" value="1"/>
</dbReference>
<dbReference type="InterPro" id="IPR002156">
    <property type="entry name" value="RNaseH_domain"/>
</dbReference>
<name>A0A0G8GB58_9LACO</name>
<keyword evidence="3" id="KW-0808">Transferase</keyword>
<dbReference type="EMBL" id="CP117692">
    <property type="protein sequence ID" value="WDC81838.1"/>
    <property type="molecule type" value="Genomic_DNA"/>
</dbReference>
<dbReference type="InterPro" id="IPR036397">
    <property type="entry name" value="RNaseH_sf"/>
</dbReference>
<keyword evidence="3" id="KW-0695">RNA-directed DNA polymerase</keyword>
<evidence type="ECO:0000313" key="2">
    <source>
        <dbReference type="EMBL" id="RGK45163.1"/>
    </source>
</evidence>
<dbReference type="GO" id="GO:0003964">
    <property type="term" value="F:RNA-directed DNA polymerase activity"/>
    <property type="evidence" value="ECO:0007669"/>
    <property type="project" value="UniProtKB-KW"/>
</dbReference>
<feature type="domain" description="RNase H type-1" evidence="1">
    <location>
        <begin position="1"/>
        <end position="124"/>
    </location>
</feature>
<accession>A0A0G8GB58</accession>
<organism evidence="2 4">
    <name type="scientific">Ligilactobacillus ruminis</name>
    <dbReference type="NCBI Taxonomy" id="1623"/>
    <lineage>
        <taxon>Bacteria</taxon>
        <taxon>Bacillati</taxon>
        <taxon>Bacillota</taxon>
        <taxon>Bacilli</taxon>
        <taxon>Lactobacillales</taxon>
        <taxon>Lactobacillaceae</taxon>
        <taxon>Ligilactobacillus</taxon>
    </lineage>
</organism>
<proteinExistence type="predicted"/>
<evidence type="ECO:0000313" key="3">
    <source>
        <dbReference type="EMBL" id="WDC81838.1"/>
    </source>
</evidence>
<dbReference type="Proteomes" id="UP001222683">
    <property type="component" value="Chromosome"/>
</dbReference>
<reference evidence="3" key="2">
    <citation type="submission" date="2023-02" db="EMBL/GenBank/DDBJ databases">
        <title>Complete genome sequence of Lactobacillus ruminis CACC888 isolated from Pig feces.</title>
        <authorList>
            <person name="Park S."/>
            <person name="Park M.A."/>
            <person name="Kim D.-H."/>
            <person name="Kim Y."/>
        </authorList>
    </citation>
    <scope>NUCLEOTIDE SEQUENCE</scope>
    <source>
        <strain evidence="3">CACC888</strain>
    </source>
</reference>
<dbReference type="Pfam" id="PF00075">
    <property type="entry name" value="RNase_H"/>
    <property type="match status" value="1"/>
</dbReference>
<dbReference type="SUPFAM" id="SSF53098">
    <property type="entry name" value="Ribonuclease H-like"/>
    <property type="match status" value="1"/>
</dbReference>
<dbReference type="InterPro" id="IPR012337">
    <property type="entry name" value="RNaseH-like_sf"/>
</dbReference>
<dbReference type="EMBL" id="QSQR01000010">
    <property type="protein sequence ID" value="RGK45163.1"/>
    <property type="molecule type" value="Genomic_DNA"/>
</dbReference>
<dbReference type="PROSITE" id="PS50879">
    <property type="entry name" value="RNASE_H_1"/>
    <property type="match status" value="1"/>
</dbReference>
<evidence type="ECO:0000313" key="4">
    <source>
        <dbReference type="Proteomes" id="UP000260790"/>
    </source>
</evidence>
<dbReference type="Proteomes" id="UP000260790">
    <property type="component" value="Unassembled WGS sequence"/>
</dbReference>
<reference evidence="2 4" key="1">
    <citation type="submission" date="2018-08" db="EMBL/GenBank/DDBJ databases">
        <title>A genome reference for cultivated species of the human gut microbiota.</title>
        <authorList>
            <person name="Zou Y."/>
            <person name="Xue W."/>
            <person name="Luo G."/>
        </authorList>
    </citation>
    <scope>NUCLEOTIDE SEQUENCE [LARGE SCALE GENOMIC DNA]</scope>
    <source>
        <strain evidence="2 4">TF10-9AT</strain>
    </source>
</reference>
<dbReference type="RefSeq" id="WP_003693973.1">
    <property type="nucleotide sequence ID" value="NZ_CP117687.1"/>
</dbReference>